<dbReference type="InterPro" id="IPR050266">
    <property type="entry name" value="AB_hydrolase_sf"/>
</dbReference>
<dbReference type="GO" id="GO:0016787">
    <property type="term" value="F:hydrolase activity"/>
    <property type="evidence" value="ECO:0007669"/>
    <property type="project" value="UniProtKB-KW"/>
</dbReference>
<dbReference type="InterPro" id="IPR000073">
    <property type="entry name" value="AB_hydrolase_1"/>
</dbReference>
<reference evidence="3 4" key="1">
    <citation type="submission" date="2019-04" db="EMBL/GenBank/DDBJ databases">
        <authorList>
            <person name="Li Y."/>
            <person name="Wang J."/>
        </authorList>
    </citation>
    <scope>NUCLEOTIDE SEQUENCE [LARGE SCALE GENOMIC DNA]</scope>
    <source>
        <strain evidence="3 4">DSM 14668</strain>
    </source>
</reference>
<accession>A0A4V5PQI4</accession>
<dbReference type="PANTHER" id="PTHR43798">
    <property type="entry name" value="MONOACYLGLYCEROL LIPASE"/>
    <property type="match status" value="1"/>
</dbReference>
<dbReference type="SUPFAM" id="SSF53474">
    <property type="entry name" value="alpha/beta-Hydrolases"/>
    <property type="match status" value="1"/>
</dbReference>
<evidence type="ECO:0000313" key="4">
    <source>
        <dbReference type="Proteomes" id="UP000309215"/>
    </source>
</evidence>
<keyword evidence="4" id="KW-1185">Reference proteome</keyword>
<evidence type="ECO:0000313" key="3">
    <source>
        <dbReference type="EMBL" id="TKD13293.1"/>
    </source>
</evidence>
<sequence length="294" mass="30891">MTDIHAVVSRPGPVEAAILASLGDSFEVKRRALPPVTLRTLEGGQGAPVLFLHGRGDAGTIWAPALVEVARSHRVIAVDLPGFGHSSSLPFRGEDRDAAARFFVEPIAALVRELGLAEASLVGHSLGGLVALELVLGGHVRPPKLALVASMGLGPFASLRSRALFRLGPERIARTLGALALPRAAQGDAWSERLARLEVELFSVLGGKAPPVRAFDALLPIVGPAYERSSELQRIDADTLLVWGERDPFLPAPIAIGAAAAMPHARLVMLPGLGHTPHIEGAARVTDLLSSFLA</sequence>
<name>A0A4V5PQI4_9BACT</name>
<protein>
    <submittedName>
        <fullName evidence="3">Alpha/beta fold hydrolase</fullName>
    </submittedName>
</protein>
<dbReference type="AlphaFoldDB" id="A0A4V5PQI4"/>
<dbReference type="Gene3D" id="3.40.50.1820">
    <property type="entry name" value="alpha/beta hydrolase"/>
    <property type="match status" value="1"/>
</dbReference>
<dbReference type="PRINTS" id="PR00111">
    <property type="entry name" value="ABHYDROLASE"/>
</dbReference>
<gene>
    <name evidence="3" type="ORF">E8A74_01720</name>
</gene>
<keyword evidence="1 3" id="KW-0378">Hydrolase</keyword>
<organism evidence="3 4">
    <name type="scientific">Polyangium fumosum</name>
    <dbReference type="NCBI Taxonomy" id="889272"/>
    <lineage>
        <taxon>Bacteria</taxon>
        <taxon>Pseudomonadati</taxon>
        <taxon>Myxococcota</taxon>
        <taxon>Polyangia</taxon>
        <taxon>Polyangiales</taxon>
        <taxon>Polyangiaceae</taxon>
        <taxon>Polyangium</taxon>
    </lineage>
</organism>
<evidence type="ECO:0000256" key="1">
    <source>
        <dbReference type="ARBA" id="ARBA00022801"/>
    </source>
</evidence>
<evidence type="ECO:0000259" key="2">
    <source>
        <dbReference type="Pfam" id="PF12697"/>
    </source>
</evidence>
<comment type="caution">
    <text evidence="3">The sequence shown here is derived from an EMBL/GenBank/DDBJ whole genome shotgun (WGS) entry which is preliminary data.</text>
</comment>
<dbReference type="PANTHER" id="PTHR43798:SF31">
    <property type="entry name" value="AB HYDROLASE SUPERFAMILY PROTEIN YCLE"/>
    <property type="match status" value="1"/>
</dbReference>
<dbReference type="Proteomes" id="UP000309215">
    <property type="component" value="Unassembled WGS sequence"/>
</dbReference>
<dbReference type="RefSeq" id="WP_136927109.1">
    <property type="nucleotide sequence ID" value="NZ_SSMQ01000001.1"/>
</dbReference>
<dbReference type="OrthoDB" id="5342129at2"/>
<dbReference type="GO" id="GO:0016020">
    <property type="term" value="C:membrane"/>
    <property type="evidence" value="ECO:0007669"/>
    <property type="project" value="TreeGrafter"/>
</dbReference>
<dbReference type="EMBL" id="SSMQ01000001">
    <property type="protein sequence ID" value="TKD13293.1"/>
    <property type="molecule type" value="Genomic_DNA"/>
</dbReference>
<proteinExistence type="predicted"/>
<feature type="domain" description="AB hydrolase-1" evidence="2">
    <location>
        <begin position="49"/>
        <end position="286"/>
    </location>
</feature>
<dbReference type="Pfam" id="PF12697">
    <property type="entry name" value="Abhydrolase_6"/>
    <property type="match status" value="1"/>
</dbReference>
<dbReference type="InterPro" id="IPR029058">
    <property type="entry name" value="AB_hydrolase_fold"/>
</dbReference>